<dbReference type="OrthoDB" id="6567905at2759"/>
<accession>A0A4Y2STY9</accession>
<evidence type="ECO:0000313" key="3">
    <source>
        <dbReference type="Proteomes" id="UP000499080"/>
    </source>
</evidence>
<organism evidence="2 3">
    <name type="scientific">Araneus ventricosus</name>
    <name type="common">Orbweaver spider</name>
    <name type="synonym">Epeira ventricosa</name>
    <dbReference type="NCBI Taxonomy" id="182803"/>
    <lineage>
        <taxon>Eukaryota</taxon>
        <taxon>Metazoa</taxon>
        <taxon>Ecdysozoa</taxon>
        <taxon>Arthropoda</taxon>
        <taxon>Chelicerata</taxon>
        <taxon>Arachnida</taxon>
        <taxon>Araneae</taxon>
        <taxon>Araneomorphae</taxon>
        <taxon>Entelegynae</taxon>
        <taxon>Araneoidea</taxon>
        <taxon>Araneidae</taxon>
        <taxon>Araneus</taxon>
    </lineage>
</organism>
<evidence type="ECO:0000313" key="2">
    <source>
        <dbReference type="EMBL" id="GBN91812.1"/>
    </source>
</evidence>
<feature type="region of interest" description="Disordered" evidence="1">
    <location>
        <begin position="1"/>
        <end position="23"/>
    </location>
</feature>
<evidence type="ECO:0000256" key="1">
    <source>
        <dbReference type="SAM" id="MobiDB-lite"/>
    </source>
</evidence>
<protein>
    <submittedName>
        <fullName evidence="2">Uncharacterized protein</fullName>
    </submittedName>
</protein>
<dbReference type="AlphaFoldDB" id="A0A4Y2STY9"/>
<comment type="caution">
    <text evidence="2">The sequence shown here is derived from an EMBL/GenBank/DDBJ whole genome shotgun (WGS) entry which is preliminary data.</text>
</comment>
<feature type="non-terminal residue" evidence="2">
    <location>
        <position position="36"/>
    </location>
</feature>
<proteinExistence type="predicted"/>
<dbReference type="Proteomes" id="UP000499080">
    <property type="component" value="Unassembled WGS sequence"/>
</dbReference>
<sequence length="36" mass="3893">MTRTTPELAPPSPNFHATPTGGRLTTAYDLACNRPH</sequence>
<reference evidence="2 3" key="1">
    <citation type="journal article" date="2019" name="Sci. Rep.">
        <title>Orb-weaving spider Araneus ventricosus genome elucidates the spidroin gene catalogue.</title>
        <authorList>
            <person name="Kono N."/>
            <person name="Nakamura H."/>
            <person name="Ohtoshi R."/>
            <person name="Moran D.A.P."/>
            <person name="Shinohara A."/>
            <person name="Yoshida Y."/>
            <person name="Fujiwara M."/>
            <person name="Mori M."/>
            <person name="Tomita M."/>
            <person name="Arakawa K."/>
        </authorList>
    </citation>
    <scope>NUCLEOTIDE SEQUENCE [LARGE SCALE GENOMIC DNA]</scope>
</reference>
<gene>
    <name evidence="2" type="ORF">AVEN_238976_1</name>
</gene>
<keyword evidence="3" id="KW-1185">Reference proteome</keyword>
<dbReference type="EMBL" id="BGPR01024075">
    <property type="protein sequence ID" value="GBN91812.1"/>
    <property type="molecule type" value="Genomic_DNA"/>
</dbReference>
<name>A0A4Y2STY9_ARAVE</name>